<name>A0A8S3SY85_MYTED</name>
<feature type="compositionally biased region" description="Polar residues" evidence="1">
    <location>
        <begin position="63"/>
        <end position="75"/>
    </location>
</feature>
<gene>
    <name evidence="2" type="ORF">MEDL_37630</name>
</gene>
<dbReference type="Proteomes" id="UP000683360">
    <property type="component" value="Unassembled WGS sequence"/>
</dbReference>
<feature type="region of interest" description="Disordered" evidence="1">
    <location>
        <begin position="61"/>
        <end position="85"/>
    </location>
</feature>
<protein>
    <submittedName>
        <fullName evidence="2">Uncharacterized protein</fullName>
    </submittedName>
</protein>
<comment type="caution">
    <text evidence="2">The sequence shown here is derived from an EMBL/GenBank/DDBJ whole genome shotgun (WGS) entry which is preliminary data.</text>
</comment>
<dbReference type="OrthoDB" id="425681at2759"/>
<evidence type="ECO:0000313" key="3">
    <source>
        <dbReference type="Proteomes" id="UP000683360"/>
    </source>
</evidence>
<organism evidence="2 3">
    <name type="scientific">Mytilus edulis</name>
    <name type="common">Blue mussel</name>
    <dbReference type="NCBI Taxonomy" id="6550"/>
    <lineage>
        <taxon>Eukaryota</taxon>
        <taxon>Metazoa</taxon>
        <taxon>Spiralia</taxon>
        <taxon>Lophotrochozoa</taxon>
        <taxon>Mollusca</taxon>
        <taxon>Bivalvia</taxon>
        <taxon>Autobranchia</taxon>
        <taxon>Pteriomorphia</taxon>
        <taxon>Mytilida</taxon>
        <taxon>Mytiloidea</taxon>
        <taxon>Mytilidae</taxon>
        <taxon>Mytilinae</taxon>
        <taxon>Mytilus</taxon>
    </lineage>
</organism>
<evidence type="ECO:0000313" key="2">
    <source>
        <dbReference type="EMBL" id="CAG2224430.1"/>
    </source>
</evidence>
<dbReference type="EMBL" id="CAJPWZ010001805">
    <property type="protein sequence ID" value="CAG2224430.1"/>
    <property type="molecule type" value="Genomic_DNA"/>
</dbReference>
<accession>A0A8S3SY85</accession>
<feature type="compositionally biased region" description="Low complexity" evidence="1">
    <location>
        <begin position="76"/>
        <end position="85"/>
    </location>
</feature>
<evidence type="ECO:0000256" key="1">
    <source>
        <dbReference type="SAM" id="MobiDB-lite"/>
    </source>
</evidence>
<proteinExistence type="predicted"/>
<dbReference type="AlphaFoldDB" id="A0A8S3SY85"/>
<feature type="region of interest" description="Disordered" evidence="1">
    <location>
        <begin position="107"/>
        <end position="127"/>
    </location>
</feature>
<sequence>MLSQQVYIISLTKWMTFFEHKNDGSISVKSFDENSEFLGVHSLKVRLKIFARNMSFKHDEHFQCQSPPSYQQDSRSSTNNTKITKTSIISNQSPDFIWRRKNLFKQTPKSADSPIDNPITTENRLQSPEEIENKLSTWTDEINLNLTFDNIPDKINELCTIMATTASKCSRSKRSKSKRLKKKPWTPELENMAKINRDHFAKWKAAGRPTDKS</sequence>
<keyword evidence="3" id="KW-1185">Reference proteome</keyword>
<reference evidence="2" key="1">
    <citation type="submission" date="2021-03" db="EMBL/GenBank/DDBJ databases">
        <authorList>
            <person name="Bekaert M."/>
        </authorList>
    </citation>
    <scope>NUCLEOTIDE SEQUENCE</scope>
</reference>